<dbReference type="GO" id="GO:0009626">
    <property type="term" value="P:plant-type hypersensitive response"/>
    <property type="evidence" value="ECO:0007669"/>
    <property type="project" value="UniProtKB-KW"/>
</dbReference>
<gene>
    <name evidence="15" type="ORF">ACH5RR_034457</name>
</gene>
<comment type="similarity">
    <text evidence="3">Belongs to the disease resistance NB-LRR family.</text>
</comment>
<comment type="function">
    <text evidence="1">Confers resistance to late blight (Phytophthora infestans) races carrying the avirulence gene Avr1. Resistance proteins guard the plant against pathogens that contain an appropriate avirulence protein via an indirect interaction with this avirulence protein. That triggers a defense system including the hypersensitive response, which restricts the pathogen growth.</text>
</comment>
<dbReference type="Pfam" id="PF00931">
    <property type="entry name" value="NB-ARC"/>
    <property type="match status" value="1"/>
</dbReference>
<dbReference type="InterPro" id="IPR058922">
    <property type="entry name" value="WHD_DRP"/>
</dbReference>
<dbReference type="InterPro" id="IPR002182">
    <property type="entry name" value="NB-ARC"/>
</dbReference>
<dbReference type="InterPro" id="IPR032675">
    <property type="entry name" value="LRR_dom_sf"/>
</dbReference>
<dbReference type="GO" id="GO:0005737">
    <property type="term" value="C:cytoplasm"/>
    <property type="evidence" value="ECO:0007669"/>
    <property type="project" value="UniProtKB-SubCell"/>
</dbReference>
<feature type="coiled-coil region" evidence="11">
    <location>
        <begin position="443"/>
        <end position="477"/>
    </location>
</feature>
<dbReference type="InterPro" id="IPR027417">
    <property type="entry name" value="P-loop_NTPase"/>
</dbReference>
<dbReference type="Proteomes" id="UP001630127">
    <property type="component" value="Unassembled WGS sequence"/>
</dbReference>
<keyword evidence="5" id="KW-0433">Leucine-rich repeat</keyword>
<evidence type="ECO:0000256" key="3">
    <source>
        <dbReference type="ARBA" id="ARBA00008894"/>
    </source>
</evidence>
<dbReference type="GO" id="GO:0005524">
    <property type="term" value="F:ATP binding"/>
    <property type="evidence" value="ECO:0007669"/>
    <property type="project" value="UniProtKB-KW"/>
</dbReference>
<evidence type="ECO:0000256" key="9">
    <source>
        <dbReference type="ARBA" id="ARBA00022821"/>
    </source>
</evidence>
<dbReference type="PANTHER" id="PTHR23155:SF1152">
    <property type="entry name" value="AAA+ ATPASE DOMAIN-CONTAINING PROTEIN"/>
    <property type="match status" value="1"/>
</dbReference>
<keyword evidence="11" id="KW-0175">Coiled coil</keyword>
<evidence type="ECO:0000256" key="8">
    <source>
        <dbReference type="ARBA" id="ARBA00022741"/>
    </source>
</evidence>
<dbReference type="Gene3D" id="1.10.8.430">
    <property type="entry name" value="Helical domain of apoptotic protease-activating factors"/>
    <property type="match status" value="1"/>
</dbReference>
<dbReference type="PRINTS" id="PR00364">
    <property type="entry name" value="DISEASERSIST"/>
</dbReference>
<dbReference type="Pfam" id="PF23559">
    <property type="entry name" value="WHD_DRP"/>
    <property type="match status" value="1"/>
</dbReference>
<proteinExistence type="inferred from homology"/>
<reference evidence="15 16" key="1">
    <citation type="submission" date="2024-11" db="EMBL/GenBank/DDBJ databases">
        <title>A near-complete genome assembly of Cinchona calisaya.</title>
        <authorList>
            <person name="Lian D.C."/>
            <person name="Zhao X.W."/>
            <person name="Wei L."/>
        </authorList>
    </citation>
    <scope>NUCLEOTIDE SEQUENCE [LARGE SCALE GENOMIC DNA]</scope>
    <source>
        <tissue evidence="15">Nenye</tissue>
    </source>
</reference>
<name>A0ABD2YCB1_9GENT</name>
<feature type="domain" description="Disease resistance protein winged helix" evidence="13">
    <location>
        <begin position="838"/>
        <end position="909"/>
    </location>
</feature>
<evidence type="ECO:0000256" key="11">
    <source>
        <dbReference type="SAM" id="Coils"/>
    </source>
</evidence>
<evidence type="ECO:0000259" key="14">
    <source>
        <dbReference type="Pfam" id="PF23598"/>
    </source>
</evidence>
<dbReference type="GO" id="GO:0051607">
    <property type="term" value="P:defense response to virus"/>
    <property type="evidence" value="ECO:0007669"/>
    <property type="project" value="UniProtKB-ARBA"/>
</dbReference>
<sequence length="1300" mass="148909">MASVDLQDPDHMNKENVQRLKVLISILRAFVTFLSEPYHVEDEGQEFQEFKVRLKHLDDVVLVVIQELQPLADVQENEDWESSPTTVQLVVFILNVLKRLGADIYDISNLVAFVPRLDYLTAEHVVSFIDSLLENLNYIFTCRTITNVLMKKELEDLKERLILFRYLLWLIPNRLFEQGIVKHVFALAQGLALPTSYVLYSICSMTDIEDDEMFHEMIESNIPNLLNLFGAVPMEEVSNKCNEYWESLVPIADDTHTMDEQMLAFIDYLIHKLRLIAETEIPFSIVAAKDLIHILIDELSFLRCNLMDHLLLQNPIKEMESLTISTQDLIFKTGLFIYMSCDIKDEEQMAEYCCFKLPDLLKVVDNLKLDTSYLFIYYMYCQTEEDEQMAGYCCFKLPDLLKAVDDLKLQASDLFSKCFSESGASGQSNCSSINVLEYANFIINKMEEMLHSGEASLNALKHQIEKVNEETVSMRKLFCDIAELGNSQMESLLAQYKDAVYQAKYLIDTSVTNEGSLWCHKLGLFVVAKDLKILQRKVKSLQKMIRTCDSTIPSHSSGASSQDNNPPNINFSVGSKGAADKLVVLKDEEAEIIELLTGGSKQLKIVSIVGMPGLGKTTLANSVYKHPSINLHFHVRAWCCASQVYEKDSMLFDIFGQIVGKAIQSQETSRADFVQKLYQSLKGKKYLIVIDDIWDIKAWNDLKATFPEDNNGSRILFTTRHRAVALEVNSIPYALRLLSLEESCELLWLKLFDGETCPPELSTISKFIARNCKGLPLEVVLIAGILKRTERKENCWKHVAETLNRSQIASEKYLDILEFSYEHLPDCLKPCFLYFGTFPEDTTISASKLIQLWICEGFVQQPNPGHDSLEQVAENYLNDLVDKSLVMIESRSSKGGVKECRIHDVLREFCSIKLQDERFLMQEHKFGGTFILHGYSQGRIGCGAFIFHGYSQRTISSLSYYYRSDRAVKFGRRQLRYDFILQYKLLRVLDLENVQFESGAKTCDLVNVAKLVHLRYLAIRVIKNEIPSEIGNLRNLKTFRLTGAVGEVMLPEVIWNLVSLRHILKDHSFFSLQHYCLDFFQNFPELDHLKSFCTLSLCHGDNVEKFILRRLTGVQKLGCKFSNSWDDSTGCNLFPALDFLSELESLKLLFFGKALYPCKFSFPSNLKKLSLSNFRLPWDEISIIGRLPNLEVLKLLNKAFEGNQWDMNEGEFQKLKFLKLDSLNIKLWSAFSEHLPCLEKLVVLRCQQLEEIPSSFGEISTLQLIEMKWCNSSATDSVMQILEEQRDMSNNQLNVTLVGP</sequence>
<evidence type="ECO:0000256" key="4">
    <source>
        <dbReference type="ARBA" id="ARBA00022490"/>
    </source>
</evidence>
<keyword evidence="10" id="KW-0067">ATP-binding</keyword>
<evidence type="ECO:0000259" key="13">
    <source>
        <dbReference type="Pfam" id="PF23559"/>
    </source>
</evidence>
<evidence type="ECO:0000256" key="6">
    <source>
        <dbReference type="ARBA" id="ARBA00022667"/>
    </source>
</evidence>
<evidence type="ECO:0000259" key="12">
    <source>
        <dbReference type="Pfam" id="PF00931"/>
    </source>
</evidence>
<keyword evidence="8" id="KW-0547">Nucleotide-binding</keyword>
<evidence type="ECO:0000256" key="1">
    <source>
        <dbReference type="ARBA" id="ARBA00002074"/>
    </source>
</evidence>
<dbReference type="SUPFAM" id="SSF52058">
    <property type="entry name" value="L domain-like"/>
    <property type="match status" value="1"/>
</dbReference>
<keyword evidence="7" id="KW-0677">Repeat</keyword>
<feature type="domain" description="Disease resistance R13L4/SHOC-2-like LRR" evidence="14">
    <location>
        <begin position="981"/>
        <end position="1173"/>
    </location>
</feature>
<dbReference type="Gene3D" id="1.10.10.10">
    <property type="entry name" value="Winged helix-like DNA-binding domain superfamily/Winged helix DNA-binding domain"/>
    <property type="match status" value="1"/>
</dbReference>
<keyword evidence="6" id="KW-0381">Hypersensitive response</keyword>
<dbReference type="Gene3D" id="3.80.10.10">
    <property type="entry name" value="Ribonuclease Inhibitor"/>
    <property type="match status" value="1"/>
</dbReference>
<dbReference type="Gene3D" id="3.40.50.300">
    <property type="entry name" value="P-loop containing nucleotide triphosphate hydrolases"/>
    <property type="match status" value="1"/>
</dbReference>
<evidence type="ECO:0000256" key="2">
    <source>
        <dbReference type="ARBA" id="ARBA00004496"/>
    </source>
</evidence>
<dbReference type="Pfam" id="PF23598">
    <property type="entry name" value="LRR_14"/>
    <property type="match status" value="1"/>
</dbReference>
<evidence type="ECO:0000256" key="5">
    <source>
        <dbReference type="ARBA" id="ARBA00022614"/>
    </source>
</evidence>
<dbReference type="InterPro" id="IPR055414">
    <property type="entry name" value="LRR_R13L4/SHOC2-like"/>
</dbReference>
<dbReference type="InterPro" id="IPR042197">
    <property type="entry name" value="Apaf_helical"/>
</dbReference>
<dbReference type="SUPFAM" id="SSF52540">
    <property type="entry name" value="P-loop containing nucleoside triphosphate hydrolases"/>
    <property type="match status" value="1"/>
</dbReference>
<keyword evidence="16" id="KW-1185">Reference proteome</keyword>
<comment type="subcellular location">
    <subcellularLocation>
        <location evidence="2">Cytoplasm</location>
    </subcellularLocation>
</comment>
<dbReference type="FunFam" id="1.10.10.10:FF:000322">
    <property type="entry name" value="Probable disease resistance protein At1g63360"/>
    <property type="match status" value="1"/>
</dbReference>
<accession>A0ABD2YCB1</accession>
<protein>
    <submittedName>
        <fullName evidence="15">Uncharacterized protein</fullName>
    </submittedName>
</protein>
<organism evidence="15 16">
    <name type="scientific">Cinchona calisaya</name>
    <dbReference type="NCBI Taxonomy" id="153742"/>
    <lineage>
        <taxon>Eukaryota</taxon>
        <taxon>Viridiplantae</taxon>
        <taxon>Streptophyta</taxon>
        <taxon>Embryophyta</taxon>
        <taxon>Tracheophyta</taxon>
        <taxon>Spermatophyta</taxon>
        <taxon>Magnoliopsida</taxon>
        <taxon>eudicotyledons</taxon>
        <taxon>Gunneridae</taxon>
        <taxon>Pentapetalae</taxon>
        <taxon>asterids</taxon>
        <taxon>lamiids</taxon>
        <taxon>Gentianales</taxon>
        <taxon>Rubiaceae</taxon>
        <taxon>Cinchonoideae</taxon>
        <taxon>Cinchoneae</taxon>
        <taxon>Cinchona</taxon>
    </lineage>
</organism>
<evidence type="ECO:0000256" key="7">
    <source>
        <dbReference type="ARBA" id="ARBA00022737"/>
    </source>
</evidence>
<evidence type="ECO:0000313" key="15">
    <source>
        <dbReference type="EMBL" id="KAL3504616.1"/>
    </source>
</evidence>
<feature type="domain" description="NB-ARC" evidence="12">
    <location>
        <begin position="591"/>
        <end position="755"/>
    </location>
</feature>
<dbReference type="PANTHER" id="PTHR23155">
    <property type="entry name" value="DISEASE RESISTANCE PROTEIN RP"/>
    <property type="match status" value="1"/>
</dbReference>
<dbReference type="EMBL" id="JBJUIK010000014">
    <property type="protein sequence ID" value="KAL3504616.1"/>
    <property type="molecule type" value="Genomic_DNA"/>
</dbReference>
<dbReference type="InterPro" id="IPR036388">
    <property type="entry name" value="WH-like_DNA-bd_sf"/>
</dbReference>
<keyword evidence="4" id="KW-0963">Cytoplasm</keyword>
<keyword evidence="9" id="KW-0611">Plant defense</keyword>
<comment type="caution">
    <text evidence="15">The sequence shown here is derived from an EMBL/GenBank/DDBJ whole genome shotgun (WGS) entry which is preliminary data.</text>
</comment>
<dbReference type="InterPro" id="IPR044974">
    <property type="entry name" value="Disease_R_plants"/>
</dbReference>
<evidence type="ECO:0000313" key="16">
    <source>
        <dbReference type="Proteomes" id="UP001630127"/>
    </source>
</evidence>
<evidence type="ECO:0000256" key="10">
    <source>
        <dbReference type="ARBA" id="ARBA00022840"/>
    </source>
</evidence>
<dbReference type="FunFam" id="3.40.50.300:FF:001091">
    <property type="entry name" value="Probable disease resistance protein At1g61300"/>
    <property type="match status" value="1"/>
</dbReference>